<protein>
    <submittedName>
        <fullName evidence="2">Uncharacterized protein</fullName>
    </submittedName>
</protein>
<dbReference type="Proteomes" id="UP000559182">
    <property type="component" value="Unassembled WGS sequence"/>
</dbReference>
<dbReference type="AlphaFoldDB" id="A0A839N0H8"/>
<dbReference type="EMBL" id="JACHVQ010000001">
    <property type="protein sequence ID" value="MBB2890339.1"/>
    <property type="molecule type" value="Genomic_DNA"/>
</dbReference>
<evidence type="ECO:0000313" key="2">
    <source>
        <dbReference type="EMBL" id="MBB2890339.1"/>
    </source>
</evidence>
<gene>
    <name evidence="2" type="ORF">FHU39_000323</name>
</gene>
<keyword evidence="1" id="KW-1133">Transmembrane helix</keyword>
<feature type="transmembrane region" description="Helical" evidence="1">
    <location>
        <begin position="39"/>
        <end position="60"/>
    </location>
</feature>
<accession>A0A839N0H8</accession>
<comment type="caution">
    <text evidence="2">The sequence shown here is derived from an EMBL/GenBank/DDBJ whole genome shotgun (WGS) entry which is preliminary data.</text>
</comment>
<keyword evidence="1" id="KW-0812">Transmembrane</keyword>
<evidence type="ECO:0000256" key="1">
    <source>
        <dbReference type="SAM" id="Phobius"/>
    </source>
</evidence>
<reference evidence="2 3" key="1">
    <citation type="submission" date="2020-08" db="EMBL/GenBank/DDBJ databases">
        <title>Sequencing the genomes of 1000 actinobacteria strains.</title>
        <authorList>
            <person name="Klenk H.-P."/>
        </authorList>
    </citation>
    <scope>NUCLEOTIDE SEQUENCE [LARGE SCALE GENOMIC DNA]</scope>
    <source>
        <strain evidence="2 3">DSM 105369</strain>
    </source>
</reference>
<dbReference type="RefSeq" id="WP_183318358.1">
    <property type="nucleotide sequence ID" value="NZ_JACHVQ010000001.1"/>
</dbReference>
<keyword evidence="3" id="KW-1185">Reference proteome</keyword>
<keyword evidence="1" id="KW-0472">Membrane</keyword>
<sequence length="253" mass="26831">MTVEQLLRDQFDRAAEGLPGPDLDAVLTGGRRHRRRRTVAYTTGTVVAVAAVAAAAVPLVHAGRSADTPKPAGQLKHLATANPVGERMQASVAAAAPELPAPYNVYPSDWNRNTPLPADQAANATEWQLYYHLSNGETLLVYTTLKLPGQPEASCEPKDKTCHTTQVDGGTLMNSRQQLLDQQTLQPTSTQFLSTFVAGDGSLVNVFDTVPDPDASAAAQQRSLTDDQLNHIATADGLTVPAPAVTPPPPTEP</sequence>
<organism evidence="2 3">
    <name type="scientific">Flexivirga oryzae</name>
    <dbReference type="NCBI Taxonomy" id="1794944"/>
    <lineage>
        <taxon>Bacteria</taxon>
        <taxon>Bacillati</taxon>
        <taxon>Actinomycetota</taxon>
        <taxon>Actinomycetes</taxon>
        <taxon>Micrococcales</taxon>
        <taxon>Dermacoccaceae</taxon>
        <taxon>Flexivirga</taxon>
    </lineage>
</organism>
<name>A0A839N0H8_9MICO</name>
<evidence type="ECO:0000313" key="3">
    <source>
        <dbReference type="Proteomes" id="UP000559182"/>
    </source>
</evidence>
<proteinExistence type="predicted"/>